<keyword evidence="1" id="KW-0812">Transmembrane</keyword>
<evidence type="ECO:0000259" key="2">
    <source>
        <dbReference type="SMART" id="SM00672"/>
    </source>
</evidence>
<feature type="transmembrane region" description="Helical" evidence="1">
    <location>
        <begin position="7"/>
        <end position="29"/>
    </location>
</feature>
<accession>A0A9D5C5E5</accession>
<name>A0A9D5C5E5_9LILI</name>
<keyword evidence="1" id="KW-1133">Transmembrane helix</keyword>
<keyword evidence="4" id="KW-1185">Reference proteome</keyword>
<dbReference type="InterPro" id="IPR051091">
    <property type="entry name" value="O-Glucosyltr/Glycosyltrsf_90"/>
</dbReference>
<protein>
    <recommendedName>
        <fullName evidence="2">Glycosyl transferase CAP10 domain-containing protein</fullName>
    </recommendedName>
</protein>
<dbReference type="AlphaFoldDB" id="A0A9D5C5E5"/>
<dbReference type="InterPro" id="IPR006598">
    <property type="entry name" value="CAP10"/>
</dbReference>
<dbReference type="PANTHER" id="PTHR12203">
    <property type="entry name" value="KDEL LYS-ASP-GLU-LEU CONTAINING - RELATED"/>
    <property type="match status" value="1"/>
</dbReference>
<gene>
    <name evidence="3" type="ORF">J5N97_023615</name>
</gene>
<sequence length="481" mass="56093">MAKFQTALFSGYWIVLLSFLILLFGILFFNNSSLVSIANLTSAINQQAVITKQQTIPFSCATGNLTCPSINITSHTLPPSSSCPEYFRWIHEDLRPWAETGITKDAVMRAKKLEATFSLIILNGRVYVERLRPIYQTRDIFTIWGIVQLVRRYPGRVPDLELMFNCKDGPLVKKADYMAVGAPIPPPLFRYCKNNVTLDIVLPDWSFWGWAEINIKPWDTQLKEIREGNERTKWKDRSPYAYWKGNPYVAQTRGDLLKCNISKSHDWNARIFKQDWHKEERKGYQNSNLADQCTHRYKIYIEGEGWSVSEKYILACDSPTLFVNSRFEDFVSRALIPGRHYWPIRDDDKCRSIKFAVDWGNSHQEEAQRIGKTASRFLREEMNMENVYDYMLHLLVEYSKLFKYKPVVPPGAVEYCSESMACPRKGRHREYMMESMVKAPHHKGPCSIPPPYDPGEMHEFLRMKANYTKRVEDLEEKAWKS</sequence>
<evidence type="ECO:0000313" key="3">
    <source>
        <dbReference type="EMBL" id="KAJ0966698.1"/>
    </source>
</evidence>
<dbReference type="Pfam" id="PF05686">
    <property type="entry name" value="Glyco_transf_90"/>
    <property type="match status" value="1"/>
</dbReference>
<keyword evidence="1" id="KW-0472">Membrane</keyword>
<dbReference type="SMART" id="SM00672">
    <property type="entry name" value="CAP10"/>
    <property type="match status" value="1"/>
</dbReference>
<dbReference type="Proteomes" id="UP001085076">
    <property type="component" value="Miscellaneous, Linkage group lg07"/>
</dbReference>
<dbReference type="EMBL" id="JAGGNH010000007">
    <property type="protein sequence ID" value="KAJ0966698.1"/>
    <property type="molecule type" value="Genomic_DNA"/>
</dbReference>
<organism evidence="3 4">
    <name type="scientific">Dioscorea zingiberensis</name>
    <dbReference type="NCBI Taxonomy" id="325984"/>
    <lineage>
        <taxon>Eukaryota</taxon>
        <taxon>Viridiplantae</taxon>
        <taxon>Streptophyta</taxon>
        <taxon>Embryophyta</taxon>
        <taxon>Tracheophyta</taxon>
        <taxon>Spermatophyta</taxon>
        <taxon>Magnoliopsida</taxon>
        <taxon>Liliopsida</taxon>
        <taxon>Dioscoreales</taxon>
        <taxon>Dioscoreaceae</taxon>
        <taxon>Dioscorea</taxon>
    </lineage>
</organism>
<feature type="domain" description="Glycosyl transferase CAP10" evidence="2">
    <location>
        <begin position="156"/>
        <end position="405"/>
    </location>
</feature>
<dbReference type="PANTHER" id="PTHR12203:SF105">
    <property type="entry name" value="OS08G0101800 PROTEIN"/>
    <property type="match status" value="1"/>
</dbReference>
<dbReference type="OrthoDB" id="202415at2759"/>
<comment type="caution">
    <text evidence="3">The sequence shown here is derived from an EMBL/GenBank/DDBJ whole genome shotgun (WGS) entry which is preliminary data.</text>
</comment>
<evidence type="ECO:0000256" key="1">
    <source>
        <dbReference type="SAM" id="Phobius"/>
    </source>
</evidence>
<evidence type="ECO:0000313" key="4">
    <source>
        <dbReference type="Proteomes" id="UP001085076"/>
    </source>
</evidence>
<reference evidence="3" key="1">
    <citation type="submission" date="2021-03" db="EMBL/GenBank/DDBJ databases">
        <authorList>
            <person name="Li Z."/>
            <person name="Yang C."/>
        </authorList>
    </citation>
    <scope>NUCLEOTIDE SEQUENCE</scope>
    <source>
        <strain evidence="3">Dzin_1.0</strain>
        <tissue evidence="3">Leaf</tissue>
    </source>
</reference>
<reference evidence="3" key="2">
    <citation type="journal article" date="2022" name="Hortic Res">
        <title>The genome of Dioscorea zingiberensis sheds light on the biosynthesis, origin and evolution of the medicinally important diosgenin saponins.</title>
        <authorList>
            <person name="Li Y."/>
            <person name="Tan C."/>
            <person name="Li Z."/>
            <person name="Guo J."/>
            <person name="Li S."/>
            <person name="Chen X."/>
            <person name="Wang C."/>
            <person name="Dai X."/>
            <person name="Yang H."/>
            <person name="Song W."/>
            <person name="Hou L."/>
            <person name="Xu J."/>
            <person name="Tong Z."/>
            <person name="Xu A."/>
            <person name="Yuan X."/>
            <person name="Wang W."/>
            <person name="Yang Q."/>
            <person name="Chen L."/>
            <person name="Sun Z."/>
            <person name="Wang K."/>
            <person name="Pan B."/>
            <person name="Chen J."/>
            <person name="Bao Y."/>
            <person name="Liu F."/>
            <person name="Qi X."/>
            <person name="Gang D.R."/>
            <person name="Wen J."/>
            <person name="Li J."/>
        </authorList>
    </citation>
    <scope>NUCLEOTIDE SEQUENCE</scope>
    <source>
        <strain evidence="3">Dzin_1.0</strain>
    </source>
</reference>
<proteinExistence type="predicted"/>